<protein>
    <submittedName>
        <fullName evidence="2">Uncharacterized protein</fullName>
    </submittedName>
</protein>
<proteinExistence type="predicted"/>
<evidence type="ECO:0000313" key="2">
    <source>
        <dbReference type="EMBL" id="MPC07548.1"/>
    </source>
</evidence>
<feature type="compositionally biased region" description="Basic and acidic residues" evidence="1">
    <location>
        <begin position="32"/>
        <end position="44"/>
    </location>
</feature>
<dbReference type="Proteomes" id="UP000324222">
    <property type="component" value="Unassembled WGS sequence"/>
</dbReference>
<gene>
    <name evidence="2" type="ORF">E2C01_000110</name>
</gene>
<comment type="caution">
    <text evidence="2">The sequence shown here is derived from an EMBL/GenBank/DDBJ whole genome shotgun (WGS) entry which is preliminary data.</text>
</comment>
<keyword evidence="3" id="KW-1185">Reference proteome</keyword>
<feature type="region of interest" description="Disordered" evidence="1">
    <location>
        <begin position="29"/>
        <end position="50"/>
    </location>
</feature>
<evidence type="ECO:0000256" key="1">
    <source>
        <dbReference type="SAM" id="MobiDB-lite"/>
    </source>
</evidence>
<evidence type="ECO:0000313" key="3">
    <source>
        <dbReference type="Proteomes" id="UP000324222"/>
    </source>
</evidence>
<organism evidence="2 3">
    <name type="scientific">Portunus trituberculatus</name>
    <name type="common">Swimming crab</name>
    <name type="synonym">Neptunus trituberculatus</name>
    <dbReference type="NCBI Taxonomy" id="210409"/>
    <lineage>
        <taxon>Eukaryota</taxon>
        <taxon>Metazoa</taxon>
        <taxon>Ecdysozoa</taxon>
        <taxon>Arthropoda</taxon>
        <taxon>Crustacea</taxon>
        <taxon>Multicrustacea</taxon>
        <taxon>Malacostraca</taxon>
        <taxon>Eumalacostraca</taxon>
        <taxon>Eucarida</taxon>
        <taxon>Decapoda</taxon>
        <taxon>Pleocyemata</taxon>
        <taxon>Brachyura</taxon>
        <taxon>Eubrachyura</taxon>
        <taxon>Portunoidea</taxon>
        <taxon>Portunidae</taxon>
        <taxon>Portuninae</taxon>
        <taxon>Portunus</taxon>
    </lineage>
</organism>
<dbReference type="AlphaFoldDB" id="A0A5B7CE88"/>
<sequence>MNESKCKQTGRCDTTARITARWLAETQCQLTPRKEESQEERGRAAGETGLRADLMSRAVCGSRSPLPLRAQLPNTPLCLNPLPSHNDSYTYISDNSGPSF</sequence>
<reference evidence="2 3" key="1">
    <citation type="submission" date="2019-05" db="EMBL/GenBank/DDBJ databases">
        <title>Another draft genome of Portunus trituberculatus and its Hox gene families provides insights of decapod evolution.</title>
        <authorList>
            <person name="Jeong J.-H."/>
            <person name="Song I."/>
            <person name="Kim S."/>
            <person name="Choi T."/>
            <person name="Kim D."/>
            <person name="Ryu S."/>
            <person name="Kim W."/>
        </authorList>
    </citation>
    <scope>NUCLEOTIDE SEQUENCE [LARGE SCALE GENOMIC DNA]</scope>
    <source>
        <tissue evidence="2">Muscle</tissue>
    </source>
</reference>
<dbReference type="EMBL" id="VSRR010000003">
    <property type="protein sequence ID" value="MPC07548.1"/>
    <property type="molecule type" value="Genomic_DNA"/>
</dbReference>
<accession>A0A5B7CE88</accession>
<name>A0A5B7CE88_PORTR</name>